<sequence>MPVRGPFARFLAGVALVLLAAVAVIGGVALRGPGLVAVLVSGAMAGCIAAGVARETPAPRRRSITESALHTAAVTVAVLLVLSGAALLLGGGFAVLLVGMAGAGWAVTRWLRRRQVEAGRPARVQDFGHPVVLGMPVAAGLPTSELADEWVRTGVALRGSLEPATRQGLVVRRSQLLDELERRDPDGFARWLAAGPLDSADPTGFVRGGPRRSGPSSETKAA</sequence>
<comment type="caution">
    <text evidence="3">The sequence shown here is derived from an EMBL/GenBank/DDBJ whole genome shotgun (WGS) entry which is preliminary data.</text>
</comment>
<accession>A0A4Q7YAV0</accession>
<reference evidence="3 4" key="1">
    <citation type="submission" date="2019-02" db="EMBL/GenBank/DDBJ databases">
        <title>Sequencing the genomes of 1000 actinobacteria strains.</title>
        <authorList>
            <person name="Klenk H.-P."/>
        </authorList>
    </citation>
    <scope>NUCLEOTIDE SEQUENCE [LARGE SCALE GENOMIC DNA]</scope>
    <source>
        <strain evidence="3 4">DSM 44509</strain>
    </source>
</reference>
<keyword evidence="2" id="KW-1133">Transmembrane helix</keyword>
<feature type="transmembrane region" description="Helical" evidence="2">
    <location>
        <begin position="35"/>
        <end position="56"/>
    </location>
</feature>
<evidence type="ECO:0000256" key="2">
    <source>
        <dbReference type="SAM" id="Phobius"/>
    </source>
</evidence>
<dbReference type="AlphaFoldDB" id="A0A4Q7YAV0"/>
<keyword evidence="2" id="KW-0812">Transmembrane</keyword>
<name>A0A4Q7YAV0_9ACTN</name>
<evidence type="ECO:0000256" key="1">
    <source>
        <dbReference type="SAM" id="MobiDB-lite"/>
    </source>
</evidence>
<protein>
    <submittedName>
        <fullName evidence="3">Uncharacterized protein</fullName>
    </submittedName>
</protein>
<dbReference type="EMBL" id="SHKV01000001">
    <property type="protein sequence ID" value="RZU34332.1"/>
    <property type="molecule type" value="Genomic_DNA"/>
</dbReference>
<keyword evidence="2" id="KW-0472">Membrane</keyword>
<keyword evidence="4" id="KW-1185">Reference proteome</keyword>
<dbReference type="Proteomes" id="UP000292507">
    <property type="component" value="Unassembled WGS sequence"/>
</dbReference>
<evidence type="ECO:0000313" key="4">
    <source>
        <dbReference type="Proteomes" id="UP000292507"/>
    </source>
</evidence>
<evidence type="ECO:0000313" key="3">
    <source>
        <dbReference type="EMBL" id="RZU34332.1"/>
    </source>
</evidence>
<feature type="transmembrane region" description="Helical" evidence="2">
    <location>
        <begin position="7"/>
        <end position="29"/>
    </location>
</feature>
<organism evidence="3 4">
    <name type="scientific">Blastococcus saxobsidens</name>
    <dbReference type="NCBI Taxonomy" id="138336"/>
    <lineage>
        <taxon>Bacteria</taxon>
        <taxon>Bacillati</taxon>
        <taxon>Actinomycetota</taxon>
        <taxon>Actinomycetes</taxon>
        <taxon>Geodermatophilales</taxon>
        <taxon>Geodermatophilaceae</taxon>
        <taxon>Blastococcus</taxon>
    </lineage>
</organism>
<gene>
    <name evidence="3" type="ORF">BKA19_4095</name>
</gene>
<feature type="transmembrane region" description="Helical" evidence="2">
    <location>
        <begin position="68"/>
        <end position="87"/>
    </location>
</feature>
<dbReference type="RefSeq" id="WP_104526608.1">
    <property type="nucleotide sequence ID" value="NZ_POQT01000001.1"/>
</dbReference>
<proteinExistence type="predicted"/>
<feature type="region of interest" description="Disordered" evidence="1">
    <location>
        <begin position="193"/>
        <end position="222"/>
    </location>
</feature>
<dbReference type="OrthoDB" id="3827100at2"/>